<evidence type="ECO:0000256" key="5">
    <source>
        <dbReference type="ARBA" id="ARBA00017721"/>
    </source>
</evidence>
<keyword evidence="10" id="KW-0460">Magnesium</keyword>
<dbReference type="InterPro" id="IPR037056">
    <property type="entry name" value="RNase_H1_N_sf"/>
</dbReference>
<dbReference type="Gene3D" id="3.40.970.10">
    <property type="entry name" value="Ribonuclease H1, N-terminal domain"/>
    <property type="match status" value="1"/>
</dbReference>
<reference evidence="12" key="1">
    <citation type="journal article" date="2007" name="PLoS ONE">
        <title>The first genome sequence of an elite grapevine cultivar (Pinot noir Vitis vinifera L.): coping with a highly heterozygous genome.</title>
        <authorList>
            <person name="Velasco R."/>
            <person name="Zharkikh A."/>
            <person name="Troggio M."/>
            <person name="Cartwright D.A."/>
            <person name="Cestaro A."/>
            <person name="Pruss D."/>
            <person name="Pindo M."/>
            <person name="FitzGerald L.M."/>
            <person name="Vezzulli S."/>
            <person name="Reid J."/>
            <person name="Malacarne G."/>
            <person name="Iliev D."/>
            <person name="Coppola G."/>
            <person name="Wardell B."/>
            <person name="Micheletti D."/>
            <person name="Macalma T."/>
            <person name="Facci M."/>
            <person name="Mitchell J.T."/>
            <person name="Perazzolli M."/>
            <person name="Eldredge G."/>
            <person name="Gatto P."/>
            <person name="Oyzerski R."/>
            <person name="Moretto M."/>
            <person name="Gutin N."/>
            <person name="Stefanini M."/>
            <person name="Chen Y."/>
            <person name="Segala C."/>
            <person name="Davenport C."/>
            <person name="Dematte L."/>
            <person name="Mraz A."/>
            <person name="Battilana J."/>
            <person name="Stormo K."/>
            <person name="Costa F."/>
            <person name="Tao Q."/>
            <person name="Si-Ammour A."/>
            <person name="Harkins T."/>
            <person name="Lackey A."/>
            <person name="Perbost C."/>
            <person name="Taillon B."/>
            <person name="Stella A."/>
            <person name="Solovyev V."/>
            <person name="Fawcett J.A."/>
            <person name="Sterck L."/>
            <person name="Vandepoele K."/>
            <person name="Grando S.M."/>
            <person name="Toppo S."/>
            <person name="Moser C."/>
            <person name="Lanchbury J."/>
            <person name="Bogden R."/>
            <person name="Skolnick M."/>
            <person name="Sgaramella V."/>
            <person name="Bhatnagar S.K."/>
            <person name="Fontana P."/>
            <person name="Gutin A."/>
            <person name="Van de Peer Y."/>
            <person name="Salamini F."/>
            <person name="Viola R."/>
        </authorList>
    </citation>
    <scope>NUCLEOTIDE SEQUENCE</scope>
</reference>
<dbReference type="FunFam" id="3.40.970.10:FF:000002">
    <property type="entry name" value="Ribonuclease H"/>
    <property type="match status" value="1"/>
</dbReference>
<dbReference type="GO" id="GO:0004523">
    <property type="term" value="F:RNA-DNA hybrid ribonuclease activity"/>
    <property type="evidence" value="ECO:0007669"/>
    <property type="project" value="UniProtKB-EC"/>
</dbReference>
<dbReference type="Pfam" id="PF01693">
    <property type="entry name" value="Cauli_VI"/>
    <property type="match status" value="1"/>
</dbReference>
<dbReference type="EMBL" id="AM470954">
    <property type="protein sequence ID" value="CAN79317.1"/>
    <property type="molecule type" value="Genomic_DNA"/>
</dbReference>
<accession>A5BTX8</accession>
<evidence type="ECO:0000256" key="8">
    <source>
        <dbReference type="ARBA" id="ARBA00022759"/>
    </source>
</evidence>
<keyword evidence="9" id="KW-0378">Hydrolase</keyword>
<evidence type="ECO:0000256" key="4">
    <source>
        <dbReference type="ARBA" id="ARBA00012180"/>
    </source>
</evidence>
<protein>
    <recommendedName>
        <fullName evidence="5">Ribonuclease H</fullName>
        <ecNumber evidence="4">3.1.26.4</ecNumber>
    </recommendedName>
</protein>
<comment type="function">
    <text evidence="2">Endonuclease that specifically degrades the RNA of RNA-DNA hybrids.</text>
</comment>
<evidence type="ECO:0000256" key="9">
    <source>
        <dbReference type="ARBA" id="ARBA00022801"/>
    </source>
</evidence>
<comment type="cofactor">
    <cofactor evidence="1">
        <name>Mg(2+)</name>
        <dbReference type="ChEBI" id="CHEBI:18420"/>
    </cofactor>
</comment>
<proteinExistence type="inferred from homology"/>
<dbReference type="InterPro" id="IPR009027">
    <property type="entry name" value="Ribosomal_bL9/RNase_H1_N"/>
</dbReference>
<name>A5BTX8_VITVI</name>
<dbReference type="SUPFAM" id="SSF55658">
    <property type="entry name" value="L9 N-domain-like"/>
    <property type="match status" value="1"/>
</dbReference>
<evidence type="ECO:0000259" key="11">
    <source>
        <dbReference type="Pfam" id="PF01693"/>
    </source>
</evidence>
<feature type="domain" description="Ribonuclease H1 N-terminal" evidence="11">
    <location>
        <begin position="31"/>
        <end position="72"/>
    </location>
</feature>
<keyword evidence="6" id="KW-0540">Nuclease</keyword>
<evidence type="ECO:0000256" key="6">
    <source>
        <dbReference type="ARBA" id="ARBA00022722"/>
    </source>
</evidence>
<dbReference type="InterPro" id="IPR011320">
    <property type="entry name" value="RNase_H1_N"/>
</dbReference>
<dbReference type="AlphaFoldDB" id="A5BTX8"/>
<evidence type="ECO:0000313" key="12">
    <source>
        <dbReference type="EMBL" id="CAN79317.1"/>
    </source>
</evidence>
<gene>
    <name evidence="12" type="ORF">VITISV_008344</name>
</gene>
<keyword evidence="7" id="KW-0479">Metal-binding</keyword>
<sequence>MADHCFISRKEKGVDVHVDVKGLLRMANDVYYVVFAGRKKGIYNSWPECQEQVVGYKGNVYKLYKTFEEARRAWMFYEARVNFMESTSTPNLGEEVNLPTLMEQKGDKGMHWKNINLS</sequence>
<keyword evidence="8" id="KW-0255">Endonuclease</keyword>
<evidence type="ECO:0000256" key="10">
    <source>
        <dbReference type="ARBA" id="ARBA00022842"/>
    </source>
</evidence>
<evidence type="ECO:0000256" key="3">
    <source>
        <dbReference type="ARBA" id="ARBA00005300"/>
    </source>
</evidence>
<evidence type="ECO:0000256" key="1">
    <source>
        <dbReference type="ARBA" id="ARBA00001946"/>
    </source>
</evidence>
<dbReference type="EC" id="3.1.26.4" evidence="4"/>
<dbReference type="GO" id="GO:0046872">
    <property type="term" value="F:metal ion binding"/>
    <property type="evidence" value="ECO:0007669"/>
    <property type="project" value="UniProtKB-KW"/>
</dbReference>
<comment type="similarity">
    <text evidence="3">Belongs to the RNase H family.</text>
</comment>
<evidence type="ECO:0000256" key="7">
    <source>
        <dbReference type="ARBA" id="ARBA00022723"/>
    </source>
</evidence>
<evidence type="ECO:0000256" key="2">
    <source>
        <dbReference type="ARBA" id="ARBA00004065"/>
    </source>
</evidence>
<organism evidence="12">
    <name type="scientific">Vitis vinifera</name>
    <name type="common">Grape</name>
    <dbReference type="NCBI Taxonomy" id="29760"/>
    <lineage>
        <taxon>Eukaryota</taxon>
        <taxon>Viridiplantae</taxon>
        <taxon>Streptophyta</taxon>
        <taxon>Embryophyta</taxon>
        <taxon>Tracheophyta</taxon>
        <taxon>Spermatophyta</taxon>
        <taxon>Magnoliopsida</taxon>
        <taxon>eudicotyledons</taxon>
        <taxon>Gunneridae</taxon>
        <taxon>Pentapetalae</taxon>
        <taxon>rosids</taxon>
        <taxon>Vitales</taxon>
        <taxon>Vitaceae</taxon>
        <taxon>Viteae</taxon>
        <taxon>Vitis</taxon>
    </lineage>
</organism>